<evidence type="ECO:0000256" key="3">
    <source>
        <dbReference type="SAM" id="MobiDB-lite"/>
    </source>
</evidence>
<protein>
    <submittedName>
        <fullName evidence="4">Uncharacterized protein</fullName>
    </submittedName>
</protein>
<dbReference type="GO" id="GO:0016020">
    <property type="term" value="C:membrane"/>
    <property type="evidence" value="ECO:0007669"/>
    <property type="project" value="TreeGrafter"/>
</dbReference>
<evidence type="ECO:0000256" key="1">
    <source>
        <dbReference type="ARBA" id="ARBA00022801"/>
    </source>
</evidence>
<evidence type="ECO:0000256" key="2">
    <source>
        <dbReference type="ARBA" id="ARBA00022963"/>
    </source>
</evidence>
<feature type="compositionally biased region" description="Basic and acidic residues" evidence="3">
    <location>
        <begin position="21"/>
        <end position="39"/>
    </location>
</feature>
<dbReference type="RefSeq" id="XP_029765374.1">
    <property type="nucleotide sequence ID" value="XM_029908864.1"/>
</dbReference>
<dbReference type="InterPro" id="IPR016035">
    <property type="entry name" value="Acyl_Trfase/lysoPLipase"/>
</dbReference>
<dbReference type="PANTHER" id="PTHR24185">
    <property type="entry name" value="CALCIUM-INDEPENDENT PHOSPHOLIPASE A2-GAMMA"/>
    <property type="match status" value="1"/>
</dbReference>
<evidence type="ECO:0000313" key="4">
    <source>
        <dbReference type="EMBL" id="KEQ89187.1"/>
    </source>
</evidence>
<sequence>MELLSLVEKLRRLKSRTGSEITKETKSLPEITEKTDHGRKSTHPRSDVSQARFRRTPWAEKRALVLTADETTWPACLFILDLLMKQIIKLEKQEDHRTTTSKASPLMKSFTSDNDDFRFHHYFDLVGGTSTGGLLAIMLGRLRLSLEEVSKEMSEVLEPFDSKSSSRQDRARQIRAKLNDRMKSETLKPPLQSCIPLQDVCRENASQFASIPGMCQTLVFGARSTSPSKVFILRSYRQPASTNQGHKHLDENKHLLPLVDVCRVSVANPSYKEYVNVHLDATKSAEGMTGTPTKEFDYHPLIEEEIKLLHGETSFLQYLFEIGSQPKKPASRWLPCLPFERARSVDHFLEAKGDVSAEGRQHLRISGLKKLANCLRNQSRAEAERYCLDQGLGDKLESCAQSLVKARRARASTFNWETFAFTDRYMCSVCRKEGLGPEILDEPAFFDHVDFVHDFYDLEPPEMFKIQEESWMKF</sequence>
<dbReference type="GO" id="GO:0016042">
    <property type="term" value="P:lipid catabolic process"/>
    <property type="evidence" value="ECO:0007669"/>
    <property type="project" value="UniProtKB-KW"/>
</dbReference>
<organism evidence="4 5">
    <name type="scientific">Aureobasidium pullulans EXF-150</name>
    <dbReference type="NCBI Taxonomy" id="1043002"/>
    <lineage>
        <taxon>Eukaryota</taxon>
        <taxon>Fungi</taxon>
        <taxon>Dikarya</taxon>
        <taxon>Ascomycota</taxon>
        <taxon>Pezizomycotina</taxon>
        <taxon>Dothideomycetes</taxon>
        <taxon>Dothideomycetidae</taxon>
        <taxon>Dothideales</taxon>
        <taxon>Saccotheciaceae</taxon>
        <taxon>Aureobasidium</taxon>
    </lineage>
</organism>
<name>A0A074Y4U0_AURPU</name>
<keyword evidence="5" id="KW-1185">Reference proteome</keyword>
<keyword evidence="2" id="KW-0443">Lipid metabolism</keyword>
<dbReference type="OrthoDB" id="626167at2759"/>
<dbReference type="EMBL" id="KL584974">
    <property type="protein sequence ID" value="KEQ89187.1"/>
    <property type="molecule type" value="Genomic_DNA"/>
</dbReference>
<dbReference type="AlphaFoldDB" id="A0A074Y4U0"/>
<dbReference type="PANTHER" id="PTHR24185:SF1">
    <property type="entry name" value="CALCIUM-INDEPENDENT PHOSPHOLIPASE A2-GAMMA"/>
    <property type="match status" value="1"/>
</dbReference>
<dbReference type="Gene3D" id="3.40.1090.10">
    <property type="entry name" value="Cytosolic phospholipase A2 catalytic domain"/>
    <property type="match status" value="1"/>
</dbReference>
<proteinExistence type="predicted"/>
<dbReference type="GeneID" id="40751170"/>
<dbReference type="SUPFAM" id="SSF52151">
    <property type="entry name" value="FabD/lysophospholipase-like"/>
    <property type="match status" value="1"/>
</dbReference>
<keyword evidence="1" id="KW-0378">Hydrolase</keyword>
<dbReference type="GO" id="GO:0047499">
    <property type="term" value="F:calcium-independent phospholipase A2 activity"/>
    <property type="evidence" value="ECO:0007669"/>
    <property type="project" value="TreeGrafter"/>
</dbReference>
<keyword evidence="2" id="KW-0442">Lipid degradation</keyword>
<reference evidence="4 5" key="1">
    <citation type="journal article" date="2014" name="BMC Genomics">
        <title>Genome sequencing of four Aureobasidium pullulans varieties: biotechnological potential, stress tolerance, and description of new species.</title>
        <authorList>
            <person name="Gostin Ar C."/>
            <person name="Ohm R.A."/>
            <person name="Kogej T."/>
            <person name="Sonjak S."/>
            <person name="Turk M."/>
            <person name="Zajc J."/>
            <person name="Zalar P."/>
            <person name="Grube M."/>
            <person name="Sun H."/>
            <person name="Han J."/>
            <person name="Sharma A."/>
            <person name="Chiniquy J."/>
            <person name="Ngan C.Y."/>
            <person name="Lipzen A."/>
            <person name="Barry K."/>
            <person name="Grigoriev I.V."/>
            <person name="Gunde-Cimerman N."/>
        </authorList>
    </citation>
    <scope>NUCLEOTIDE SEQUENCE [LARGE SCALE GENOMIC DNA]</scope>
    <source>
        <strain evidence="4 5">EXF-150</strain>
    </source>
</reference>
<dbReference type="STRING" id="1043002.A0A074Y4U0"/>
<evidence type="ECO:0000313" key="5">
    <source>
        <dbReference type="Proteomes" id="UP000030706"/>
    </source>
</evidence>
<dbReference type="GO" id="GO:0019369">
    <property type="term" value="P:arachidonate metabolic process"/>
    <property type="evidence" value="ECO:0007669"/>
    <property type="project" value="TreeGrafter"/>
</dbReference>
<dbReference type="Proteomes" id="UP000030706">
    <property type="component" value="Unassembled WGS sequence"/>
</dbReference>
<feature type="region of interest" description="Disordered" evidence="3">
    <location>
        <begin position="18"/>
        <end position="50"/>
    </location>
</feature>
<gene>
    <name evidence="4" type="ORF">M438DRAFT_379165</name>
</gene>
<accession>A0A074Y4U0</accession>
<dbReference type="HOGENOM" id="CLU_576148_0_0_1"/>